<dbReference type="GO" id="GO:0005615">
    <property type="term" value="C:extracellular space"/>
    <property type="evidence" value="ECO:0007669"/>
    <property type="project" value="TreeGrafter"/>
</dbReference>
<dbReference type="AlphaFoldDB" id="A0A670K749"/>
<dbReference type="Gene3D" id="3.40.50.1820">
    <property type="entry name" value="alpha/beta hydrolase"/>
    <property type="match status" value="1"/>
</dbReference>
<dbReference type="PROSITE" id="PS00941">
    <property type="entry name" value="CARBOXYLESTERASE_B_2"/>
    <property type="match status" value="1"/>
</dbReference>
<dbReference type="GeneID" id="114588401"/>
<feature type="chain" id="PRO_5025715715" description="Carboxylic ester hydrolase" evidence="5">
    <location>
        <begin position="24"/>
        <end position="566"/>
    </location>
</feature>
<evidence type="ECO:0000256" key="3">
    <source>
        <dbReference type="ARBA" id="ARBA00022801"/>
    </source>
</evidence>
<dbReference type="GO" id="GO:0003990">
    <property type="term" value="F:acetylcholinesterase activity"/>
    <property type="evidence" value="ECO:0007669"/>
    <property type="project" value="TreeGrafter"/>
</dbReference>
<dbReference type="PRINTS" id="PR00878">
    <property type="entry name" value="CHOLNESTRASE"/>
</dbReference>
<dbReference type="GO" id="GO:0019695">
    <property type="term" value="P:choline metabolic process"/>
    <property type="evidence" value="ECO:0007669"/>
    <property type="project" value="TreeGrafter"/>
</dbReference>
<feature type="domain" description="Carboxylesterase type B" evidence="6">
    <location>
        <begin position="27"/>
        <end position="533"/>
    </location>
</feature>
<dbReference type="CDD" id="cd00312">
    <property type="entry name" value="Esterase_lipase"/>
    <property type="match status" value="1"/>
</dbReference>
<sequence>MPTLLQASLGLFLSLSLLNSSSASEDDTVVVTSSGPIKGKRVPVGSASVTSYLGIPYAEPPLGKLRFQKPLPHQPWSHVLEVTDFGKACFQTTDFQWPFNKMWVANAPHSEDCLFLNVWVPHPRPSAPVPVLVWIHGGGFLVGASSLDLYNGALLAATENVIVVSINYRLAFFGFLFLPPEVPGNMGLWDQQLALKWVKENAAVFGGDPLQLTLFGHSAGAASVGFHLLSPASQPLFARAVVQSGAPNAPWAWKDPEHCKLRSLQASQRLGCDDRNHSVALRCLQEKEMDRGMFQLLMHRFYPTTDGDFLLDEPRKLLQSGLLQAKPLLIGITREDGSVFALSGLSDHIEDDRTSTWEQLLKETMTLFEMSLEEDVAKTVALKYAEDGHGPEKYHGAMVQLCRDYYFLCPLAEAAEKMAAGGSPVYTYSFNHHISGSIWQEWMGAAHGVEVPYLFGTLLSLQRANQTNTEADAPLSLKMMHYWAEFARSGNPTGSVPNEVQWPLYNATEENFFHISAGPPEIKKPSPAHHCDFLAAHIFNSTLSKKVQEDSSESILEEDTKNETRT</sequence>
<dbReference type="GeneTree" id="ENSGT00940000157023"/>
<dbReference type="Ensembl" id="ENSPMRT00000035414.1">
    <property type="protein sequence ID" value="ENSPMRP00000033383.1"/>
    <property type="gene ID" value="ENSPMRG00000021644.1"/>
</dbReference>
<dbReference type="PROSITE" id="PS00122">
    <property type="entry name" value="CARBOXYLESTERASE_B_1"/>
    <property type="match status" value="1"/>
</dbReference>
<organism evidence="7 8">
    <name type="scientific">Podarcis muralis</name>
    <name type="common">Wall lizard</name>
    <name type="synonym">Lacerta muralis</name>
    <dbReference type="NCBI Taxonomy" id="64176"/>
    <lineage>
        <taxon>Eukaryota</taxon>
        <taxon>Metazoa</taxon>
        <taxon>Chordata</taxon>
        <taxon>Craniata</taxon>
        <taxon>Vertebrata</taxon>
        <taxon>Euteleostomi</taxon>
        <taxon>Lepidosauria</taxon>
        <taxon>Squamata</taxon>
        <taxon>Bifurcata</taxon>
        <taxon>Unidentata</taxon>
        <taxon>Episquamata</taxon>
        <taxon>Laterata</taxon>
        <taxon>Lacertibaenia</taxon>
        <taxon>Lacertidae</taxon>
        <taxon>Podarcis</taxon>
    </lineage>
</organism>
<dbReference type="Proteomes" id="UP000472272">
    <property type="component" value="Chromosome 18"/>
</dbReference>
<evidence type="ECO:0000256" key="2">
    <source>
        <dbReference type="ARBA" id="ARBA00022487"/>
    </source>
</evidence>
<dbReference type="InterPro" id="IPR019819">
    <property type="entry name" value="Carboxylesterase_B_CS"/>
</dbReference>
<dbReference type="RefSeq" id="XP_028569504.1">
    <property type="nucleotide sequence ID" value="XM_028713671.1"/>
</dbReference>
<dbReference type="InterPro" id="IPR050654">
    <property type="entry name" value="AChE-related_enzymes"/>
</dbReference>
<dbReference type="KEGG" id="pmua:114588401"/>
<dbReference type="InterPro" id="IPR029058">
    <property type="entry name" value="AB_hydrolase_fold"/>
</dbReference>
<dbReference type="OrthoDB" id="3200163at2759"/>
<evidence type="ECO:0000313" key="8">
    <source>
        <dbReference type="Proteomes" id="UP000472272"/>
    </source>
</evidence>
<dbReference type="FunFam" id="3.40.50.1820:FF:000029">
    <property type="entry name" value="Acetylcholinesterase"/>
    <property type="match status" value="1"/>
</dbReference>
<dbReference type="PANTHER" id="PTHR43918:SF4">
    <property type="entry name" value="CARBOXYLIC ESTER HYDROLASE"/>
    <property type="match status" value="1"/>
</dbReference>
<gene>
    <name evidence="7" type="primary">LOC114588401</name>
</gene>
<dbReference type="Pfam" id="PF00135">
    <property type="entry name" value="COesterase"/>
    <property type="match status" value="1"/>
</dbReference>
<evidence type="ECO:0000259" key="6">
    <source>
        <dbReference type="Pfam" id="PF00135"/>
    </source>
</evidence>
<dbReference type="EC" id="3.1.1.-" evidence="5"/>
<proteinExistence type="inferred from homology"/>
<feature type="signal peptide" evidence="5">
    <location>
        <begin position="1"/>
        <end position="23"/>
    </location>
</feature>
<reference evidence="7" key="2">
    <citation type="submission" date="2025-08" db="UniProtKB">
        <authorList>
            <consortium name="Ensembl"/>
        </authorList>
    </citation>
    <scope>IDENTIFICATION</scope>
</reference>
<keyword evidence="5" id="KW-0732">Signal</keyword>
<dbReference type="GO" id="GO:0006581">
    <property type="term" value="P:acetylcholine catabolic process"/>
    <property type="evidence" value="ECO:0007669"/>
    <property type="project" value="TreeGrafter"/>
</dbReference>
<evidence type="ECO:0000256" key="1">
    <source>
        <dbReference type="ARBA" id="ARBA00005964"/>
    </source>
</evidence>
<reference evidence="7 8" key="1">
    <citation type="journal article" date="2019" name="Proc. Natl. Acad. Sci. U.S.A.">
        <title>Regulatory changes in pterin and carotenoid genes underlie balanced color polymorphisms in the wall lizard.</title>
        <authorList>
            <person name="Andrade P."/>
            <person name="Pinho C."/>
            <person name="Perez I de Lanuza G."/>
            <person name="Afonso S."/>
            <person name="Brejcha J."/>
            <person name="Rubin C.J."/>
            <person name="Wallerman O."/>
            <person name="Pereira P."/>
            <person name="Sabatino S.J."/>
            <person name="Bellati A."/>
            <person name="Pellitteri-Rosa D."/>
            <person name="Bosakova Z."/>
            <person name="Bunikis I."/>
            <person name="Carretero M.A."/>
            <person name="Feiner N."/>
            <person name="Marsik P."/>
            <person name="Pauperio F."/>
            <person name="Salvi D."/>
            <person name="Soler L."/>
            <person name="While G.M."/>
            <person name="Uller T."/>
            <person name="Font E."/>
            <person name="Andersson L."/>
            <person name="Carneiro M."/>
        </authorList>
    </citation>
    <scope>NUCLEOTIDE SEQUENCE</scope>
</reference>
<keyword evidence="8" id="KW-1185">Reference proteome</keyword>
<keyword evidence="4" id="KW-1015">Disulfide bond</keyword>
<evidence type="ECO:0000313" key="7">
    <source>
        <dbReference type="Ensembl" id="ENSPMRP00000033383.1"/>
    </source>
</evidence>
<dbReference type="OMA" id="WLTVNVW"/>
<reference evidence="7" key="3">
    <citation type="submission" date="2025-09" db="UniProtKB">
        <authorList>
            <consortium name="Ensembl"/>
        </authorList>
    </citation>
    <scope>IDENTIFICATION</scope>
</reference>
<keyword evidence="3 5" id="KW-0378">Hydrolase</keyword>
<evidence type="ECO:0000256" key="5">
    <source>
        <dbReference type="RuleBase" id="RU361235"/>
    </source>
</evidence>
<dbReference type="PANTHER" id="PTHR43918">
    <property type="entry name" value="ACETYLCHOLINESTERASE"/>
    <property type="match status" value="1"/>
</dbReference>
<accession>A0A670K749</accession>
<dbReference type="GO" id="GO:0005886">
    <property type="term" value="C:plasma membrane"/>
    <property type="evidence" value="ECO:0007669"/>
    <property type="project" value="TreeGrafter"/>
</dbReference>
<evidence type="ECO:0000256" key="4">
    <source>
        <dbReference type="ARBA" id="ARBA00023157"/>
    </source>
</evidence>
<dbReference type="InterPro" id="IPR002018">
    <property type="entry name" value="CarbesteraseB"/>
</dbReference>
<keyword evidence="2" id="KW-0719">Serine esterase</keyword>
<comment type="similarity">
    <text evidence="1 5">Belongs to the type-B carboxylesterase/lipase family.</text>
</comment>
<dbReference type="InterPro" id="IPR000997">
    <property type="entry name" value="Cholinesterase"/>
</dbReference>
<protein>
    <recommendedName>
        <fullName evidence="5">Carboxylic ester hydrolase</fullName>
        <ecNumber evidence="5">3.1.1.-</ecNumber>
    </recommendedName>
</protein>
<dbReference type="InterPro" id="IPR019826">
    <property type="entry name" value="Carboxylesterase_B_AS"/>
</dbReference>
<name>A0A670K749_PODMU</name>
<dbReference type="SUPFAM" id="SSF53474">
    <property type="entry name" value="alpha/beta-Hydrolases"/>
    <property type="match status" value="1"/>
</dbReference>